<comment type="subcellular location">
    <subcellularLocation>
        <location evidence="1">Cell membrane</location>
        <topology evidence="1">Multi-pass membrane protein</topology>
    </subcellularLocation>
</comment>
<dbReference type="CDD" id="cd06550">
    <property type="entry name" value="TM_ABC_iron-siderophores_like"/>
    <property type="match status" value="1"/>
</dbReference>
<keyword evidence="5 8" id="KW-0812">Transmembrane</keyword>
<feature type="transmembrane region" description="Helical" evidence="8">
    <location>
        <begin position="12"/>
        <end position="31"/>
    </location>
</feature>
<dbReference type="EMBL" id="BSOP01000060">
    <property type="protein sequence ID" value="GLR54811.1"/>
    <property type="molecule type" value="Genomic_DNA"/>
</dbReference>
<evidence type="ECO:0000256" key="8">
    <source>
        <dbReference type="SAM" id="Phobius"/>
    </source>
</evidence>
<comment type="caution">
    <text evidence="9">The sequence shown here is derived from an EMBL/GenBank/DDBJ whole genome shotgun (WGS) entry which is preliminary data.</text>
</comment>
<name>A0ABQ5ZSQ3_9HYPH</name>
<feature type="transmembrane region" description="Helical" evidence="8">
    <location>
        <begin position="201"/>
        <end position="220"/>
    </location>
</feature>
<reference evidence="10" key="1">
    <citation type="journal article" date="2019" name="Int. J. Syst. Evol. Microbiol.">
        <title>The Global Catalogue of Microorganisms (GCM) 10K type strain sequencing project: providing services to taxonomists for standard genome sequencing and annotation.</title>
        <authorList>
            <consortium name="The Broad Institute Genomics Platform"/>
            <consortium name="The Broad Institute Genome Sequencing Center for Infectious Disease"/>
            <person name="Wu L."/>
            <person name="Ma J."/>
        </authorList>
    </citation>
    <scope>NUCLEOTIDE SEQUENCE [LARGE SCALE GENOMIC DNA]</scope>
    <source>
        <strain evidence="10">NBRC 102122</strain>
    </source>
</reference>
<feature type="transmembrane region" description="Helical" evidence="8">
    <location>
        <begin position="278"/>
        <end position="303"/>
    </location>
</feature>
<keyword evidence="6 8" id="KW-1133">Transmembrane helix</keyword>
<evidence type="ECO:0000256" key="6">
    <source>
        <dbReference type="ARBA" id="ARBA00022989"/>
    </source>
</evidence>
<keyword evidence="10" id="KW-1185">Reference proteome</keyword>
<organism evidence="9 10">
    <name type="scientific">Shinella yambaruensis</name>
    <dbReference type="NCBI Taxonomy" id="415996"/>
    <lineage>
        <taxon>Bacteria</taxon>
        <taxon>Pseudomonadati</taxon>
        <taxon>Pseudomonadota</taxon>
        <taxon>Alphaproteobacteria</taxon>
        <taxon>Hyphomicrobiales</taxon>
        <taxon>Rhizobiaceae</taxon>
        <taxon>Shinella</taxon>
    </lineage>
</organism>
<dbReference type="InterPro" id="IPR037294">
    <property type="entry name" value="ABC_BtuC-like"/>
</dbReference>
<sequence>MAATTMDARKSSIAIGLIVVATLLVIAAGLMPGARTLSFDAVLRALFSPDGKIESILVWTLRLPRSLAAATAGAGLAVSGYLLQSLTRNPLADPGITGVTAGAIAPIVTCFVFLPSVSGLYYPFVGLAGGLAAASVTFWVARGGKGHPLHLALGGVSVSLFLGAITIYVLLFAGPQSTALLFWLAGGFAGRTWVNLIQMLPWVLVGVSGALILHRVLAMFCLDDHSAAAMGVQLTLWKPVLLLLGICPVAGVAPVAGPVAFVGLAAPHIARLLKPCGTVWEIGLTAALGALIVTSADLVARTIAIPKELPVGIVTALIGGPLFVYLIQRGRLDFKGEGA</sequence>
<keyword evidence="4" id="KW-1003">Cell membrane</keyword>
<keyword evidence="7 8" id="KW-0472">Membrane</keyword>
<dbReference type="PANTHER" id="PTHR30472:SF1">
    <property type="entry name" value="FE(3+) DICITRATE TRANSPORT SYSTEM PERMEASE PROTEIN FECC-RELATED"/>
    <property type="match status" value="1"/>
</dbReference>
<keyword evidence="3" id="KW-0813">Transport</keyword>
<proteinExistence type="inferred from homology"/>
<evidence type="ECO:0000256" key="1">
    <source>
        <dbReference type="ARBA" id="ARBA00004651"/>
    </source>
</evidence>
<evidence type="ECO:0000256" key="2">
    <source>
        <dbReference type="ARBA" id="ARBA00007935"/>
    </source>
</evidence>
<dbReference type="SUPFAM" id="SSF81345">
    <property type="entry name" value="ABC transporter involved in vitamin B12 uptake, BtuC"/>
    <property type="match status" value="1"/>
</dbReference>
<feature type="transmembrane region" description="Helical" evidence="8">
    <location>
        <begin position="120"/>
        <end position="141"/>
    </location>
</feature>
<dbReference type="Pfam" id="PF01032">
    <property type="entry name" value="FecCD"/>
    <property type="match status" value="1"/>
</dbReference>
<dbReference type="InterPro" id="IPR000522">
    <property type="entry name" value="ABC_transptr_permease_BtuC"/>
</dbReference>
<evidence type="ECO:0000313" key="9">
    <source>
        <dbReference type="EMBL" id="GLR54811.1"/>
    </source>
</evidence>
<comment type="similarity">
    <text evidence="2">Belongs to the binding-protein-dependent transport system permease family. FecCD subfamily.</text>
</comment>
<evidence type="ECO:0000313" key="10">
    <source>
        <dbReference type="Proteomes" id="UP001156702"/>
    </source>
</evidence>
<dbReference type="Proteomes" id="UP001156702">
    <property type="component" value="Unassembled WGS sequence"/>
</dbReference>
<evidence type="ECO:0000256" key="5">
    <source>
        <dbReference type="ARBA" id="ARBA00022692"/>
    </source>
</evidence>
<feature type="transmembrane region" description="Helical" evidence="8">
    <location>
        <begin position="240"/>
        <end position="266"/>
    </location>
</feature>
<feature type="transmembrane region" description="Helical" evidence="8">
    <location>
        <begin position="148"/>
        <end position="171"/>
    </location>
</feature>
<evidence type="ECO:0000256" key="7">
    <source>
        <dbReference type="ARBA" id="ARBA00023136"/>
    </source>
</evidence>
<feature type="transmembrane region" description="Helical" evidence="8">
    <location>
        <begin position="95"/>
        <end position="114"/>
    </location>
</feature>
<evidence type="ECO:0000256" key="3">
    <source>
        <dbReference type="ARBA" id="ARBA00022448"/>
    </source>
</evidence>
<protein>
    <submittedName>
        <fullName evidence="9">Ferrichrome ABC transporter permease</fullName>
    </submittedName>
</protein>
<accession>A0ABQ5ZSQ3</accession>
<evidence type="ECO:0000256" key="4">
    <source>
        <dbReference type="ARBA" id="ARBA00022475"/>
    </source>
</evidence>
<dbReference type="Gene3D" id="1.10.3470.10">
    <property type="entry name" value="ABC transporter involved in vitamin B12 uptake, BtuC"/>
    <property type="match status" value="1"/>
</dbReference>
<dbReference type="PANTHER" id="PTHR30472">
    <property type="entry name" value="FERRIC ENTEROBACTIN TRANSPORT SYSTEM PERMEASE PROTEIN"/>
    <property type="match status" value="1"/>
</dbReference>
<feature type="transmembrane region" description="Helical" evidence="8">
    <location>
        <begin position="309"/>
        <end position="327"/>
    </location>
</feature>
<gene>
    <name evidence="9" type="ORF">GCM10007923_60300</name>
</gene>